<name>A0A0W8G8X9_9ZZZZ</name>
<protein>
    <submittedName>
        <fullName evidence="1">Uncharacterized protein</fullName>
    </submittedName>
</protein>
<gene>
    <name evidence="1" type="ORF">ASZ90_000498</name>
</gene>
<comment type="caution">
    <text evidence="1">The sequence shown here is derived from an EMBL/GenBank/DDBJ whole genome shotgun (WGS) entry which is preliminary data.</text>
</comment>
<dbReference type="AlphaFoldDB" id="A0A0W8G8X9"/>
<sequence>MILLGIALIAVSPADAAEDTAYDLNFEIPEAESKEVFKIWGYSEFRPFFRVLDKRSALYKQKYAKDPQNDTQTNYLLNLRPEISFDYGHIGAYARPRLEVDWNEVKSGSIVLDEPSEEFWERDRHWGASIMLEEAFVTWRPSPTFTAEAGKKVLNWGKGYAWNPVAFASRPKDVDDPDHAREGYVMSYLDYIRSFDGPLKTLAFTPLVLPVANRLNAELATGNSLLFGGKVYALLYDIDLDLMVMAGNNYNTRVGFDFSTNLTSNLEIHGESAIRFGYNKNIINTNGQIRSKTFDALNFLVGIRYLNSFDTTIIAEYYHNGEGYSQGELRDYYELINDGYDEYVNNKTDSAIQKNLKMLKGNFQTTSGNNANSSSLLKDSSQVASTYNKSTAGQDYLYLRISQKEPFNILFLTPTMTLITNLGDLSCSLNPEISYMIIPNLELKPRLVIPLGGRLSEFGEKMNAFRGEFRVTYYF</sequence>
<dbReference type="EMBL" id="LNQE01000062">
    <property type="protein sequence ID" value="KUG29610.1"/>
    <property type="molecule type" value="Genomic_DNA"/>
</dbReference>
<proteinExistence type="predicted"/>
<evidence type="ECO:0000313" key="1">
    <source>
        <dbReference type="EMBL" id="KUG29610.1"/>
    </source>
</evidence>
<organism evidence="1">
    <name type="scientific">hydrocarbon metagenome</name>
    <dbReference type="NCBI Taxonomy" id="938273"/>
    <lineage>
        <taxon>unclassified sequences</taxon>
        <taxon>metagenomes</taxon>
        <taxon>ecological metagenomes</taxon>
    </lineage>
</organism>
<accession>A0A0W8G8X9</accession>
<reference evidence="1" key="1">
    <citation type="journal article" date="2015" name="Proc. Natl. Acad. Sci. U.S.A.">
        <title>Networks of energetic and metabolic interactions define dynamics in microbial communities.</title>
        <authorList>
            <person name="Embree M."/>
            <person name="Liu J.K."/>
            <person name="Al-Bassam M.M."/>
            <person name="Zengler K."/>
        </authorList>
    </citation>
    <scope>NUCLEOTIDE SEQUENCE</scope>
</reference>